<evidence type="ECO:0000256" key="6">
    <source>
        <dbReference type="ARBA" id="ARBA00023012"/>
    </source>
</evidence>
<sequence>MSLSHYEKRSLLRFLLIYLISIYTFIFILAGMFYSIEKKNLYENHSLKMNTIASSVSHKIITAHMMEDEKLVHCLHQGFIEQCFDIEQGFEIALFGVGQKPLHVTFSDAPDFTKKFYLKDNSFFYVDDSVQHHLGVQYIVIKEKHISHLLSAILYEIILYLLLSLAFATLLGYVLAKLFLKPIKAEIETLDTFIKDSTHELNTPITAILMSISTLKDVDEKKRKRIELSAKRIATLYGNLSYMLLHDKQNEEKNDVDVKKLIIERLEYFADLMASKQIDLSLKLEEKSLHVNEESLTKLIDNLLSNAIKYNRFQGSIEVALDFEKFHVKDSGIGIDNSKLGDITKRYKRANSDKGGFGIGLDIVNTICKANGFRLEIHSKEHKGSDFNIVF</sequence>
<evidence type="ECO:0000256" key="5">
    <source>
        <dbReference type="ARBA" id="ARBA00022777"/>
    </source>
</evidence>
<dbReference type="PRINTS" id="PR00344">
    <property type="entry name" value="BCTRLSENSOR"/>
</dbReference>
<dbReference type="Gene3D" id="1.10.287.130">
    <property type="match status" value="1"/>
</dbReference>
<dbReference type="SUPFAM" id="SSF55874">
    <property type="entry name" value="ATPase domain of HSP90 chaperone/DNA topoisomerase II/histidine kinase"/>
    <property type="match status" value="1"/>
</dbReference>
<dbReference type="InterPro" id="IPR036890">
    <property type="entry name" value="HATPase_C_sf"/>
</dbReference>
<dbReference type="PANTHER" id="PTHR45453">
    <property type="entry name" value="PHOSPHATE REGULON SENSOR PROTEIN PHOR"/>
    <property type="match status" value="1"/>
</dbReference>
<dbReference type="GO" id="GO:0004721">
    <property type="term" value="F:phosphoprotein phosphatase activity"/>
    <property type="evidence" value="ECO:0007669"/>
    <property type="project" value="TreeGrafter"/>
</dbReference>
<dbReference type="GO" id="GO:0016036">
    <property type="term" value="P:cellular response to phosphate starvation"/>
    <property type="evidence" value="ECO:0007669"/>
    <property type="project" value="TreeGrafter"/>
</dbReference>
<keyword evidence="7" id="KW-1133">Transmembrane helix</keyword>
<comment type="catalytic activity">
    <reaction evidence="1">
        <text>ATP + protein L-histidine = ADP + protein N-phospho-L-histidine.</text>
        <dbReference type="EC" id="2.7.13.3"/>
    </reaction>
</comment>
<dbReference type="EC" id="2.7.13.3" evidence="2"/>
<dbReference type="PANTHER" id="PTHR45453:SF1">
    <property type="entry name" value="PHOSPHATE REGULON SENSOR PROTEIN PHOR"/>
    <property type="match status" value="1"/>
</dbReference>
<feature type="transmembrane region" description="Helical" evidence="7">
    <location>
        <begin position="12"/>
        <end position="36"/>
    </location>
</feature>
<dbReference type="Pfam" id="PF02518">
    <property type="entry name" value="HATPase_c"/>
    <property type="match status" value="1"/>
</dbReference>
<feature type="transmembrane region" description="Helical" evidence="7">
    <location>
        <begin position="157"/>
        <end position="176"/>
    </location>
</feature>
<evidence type="ECO:0000313" key="9">
    <source>
        <dbReference type="EMBL" id="ARU49997.1"/>
    </source>
</evidence>
<dbReference type="InterPro" id="IPR004358">
    <property type="entry name" value="Sig_transdc_His_kin-like_C"/>
</dbReference>
<dbReference type="SMART" id="SM00387">
    <property type="entry name" value="HATPase_c"/>
    <property type="match status" value="1"/>
</dbReference>
<dbReference type="Proteomes" id="UP000196005">
    <property type="component" value="Chromosome"/>
</dbReference>
<keyword evidence="7" id="KW-0812">Transmembrane</keyword>
<dbReference type="InterPro" id="IPR003594">
    <property type="entry name" value="HATPase_dom"/>
</dbReference>
<proteinExistence type="predicted"/>
<dbReference type="GO" id="GO:0000155">
    <property type="term" value="F:phosphorelay sensor kinase activity"/>
    <property type="evidence" value="ECO:0007669"/>
    <property type="project" value="InterPro"/>
</dbReference>
<evidence type="ECO:0000259" key="8">
    <source>
        <dbReference type="PROSITE" id="PS50109"/>
    </source>
</evidence>
<keyword evidence="7" id="KW-0472">Membrane</keyword>
<keyword evidence="10" id="KW-1185">Reference proteome</keyword>
<dbReference type="OrthoDB" id="9761634at2"/>
<accession>A0A1Y0HPF2</accession>
<keyword evidence="5" id="KW-0418">Kinase</keyword>
<dbReference type="InterPro" id="IPR005467">
    <property type="entry name" value="His_kinase_dom"/>
</dbReference>
<dbReference type="SMART" id="SM00388">
    <property type="entry name" value="HisKA"/>
    <property type="match status" value="1"/>
</dbReference>
<keyword evidence="4 9" id="KW-0808">Transferase</keyword>
<dbReference type="CDD" id="cd00082">
    <property type="entry name" value="HisKA"/>
    <property type="match status" value="1"/>
</dbReference>
<dbReference type="Pfam" id="PF00512">
    <property type="entry name" value="HisKA"/>
    <property type="match status" value="1"/>
</dbReference>
<dbReference type="Gene3D" id="3.30.565.10">
    <property type="entry name" value="Histidine kinase-like ATPase, C-terminal domain"/>
    <property type="match status" value="1"/>
</dbReference>
<dbReference type="RefSeq" id="WP_087439666.1">
    <property type="nucleotide sequence ID" value="NZ_CP021416.1"/>
</dbReference>
<feature type="domain" description="Histidine kinase" evidence="8">
    <location>
        <begin position="196"/>
        <end position="391"/>
    </location>
</feature>
<keyword evidence="3" id="KW-0597">Phosphoprotein</keyword>
<evidence type="ECO:0000256" key="3">
    <source>
        <dbReference type="ARBA" id="ARBA00022553"/>
    </source>
</evidence>
<dbReference type="InterPro" id="IPR003661">
    <property type="entry name" value="HisK_dim/P_dom"/>
</dbReference>
<dbReference type="KEGG" id="suls:Sdiek1_2854"/>
<dbReference type="GO" id="GO:0005886">
    <property type="term" value="C:plasma membrane"/>
    <property type="evidence" value="ECO:0007669"/>
    <property type="project" value="TreeGrafter"/>
</dbReference>
<organism evidence="9 10">
    <name type="scientific">Sulfurospirillum diekertiae</name>
    <dbReference type="NCBI Taxonomy" id="1854492"/>
    <lineage>
        <taxon>Bacteria</taxon>
        <taxon>Pseudomonadati</taxon>
        <taxon>Campylobacterota</taxon>
        <taxon>Epsilonproteobacteria</taxon>
        <taxon>Campylobacterales</taxon>
        <taxon>Sulfurospirillaceae</taxon>
        <taxon>Sulfurospirillum</taxon>
    </lineage>
</organism>
<dbReference type="PROSITE" id="PS50109">
    <property type="entry name" value="HIS_KIN"/>
    <property type="match status" value="1"/>
</dbReference>
<dbReference type="InterPro" id="IPR050351">
    <property type="entry name" value="BphY/WalK/GraS-like"/>
</dbReference>
<gene>
    <name evidence="9" type="ORF">Sdiek1_2854</name>
</gene>
<evidence type="ECO:0000256" key="4">
    <source>
        <dbReference type="ARBA" id="ARBA00022679"/>
    </source>
</evidence>
<evidence type="ECO:0000256" key="1">
    <source>
        <dbReference type="ARBA" id="ARBA00000085"/>
    </source>
</evidence>
<name>A0A1Y0HPF2_9BACT</name>
<dbReference type="InterPro" id="IPR036097">
    <property type="entry name" value="HisK_dim/P_sf"/>
</dbReference>
<evidence type="ECO:0000313" key="10">
    <source>
        <dbReference type="Proteomes" id="UP000196005"/>
    </source>
</evidence>
<dbReference type="EMBL" id="CP021416">
    <property type="protein sequence ID" value="ARU49997.1"/>
    <property type="molecule type" value="Genomic_DNA"/>
</dbReference>
<reference evidence="10" key="1">
    <citation type="submission" date="2017-05" db="EMBL/GenBank/DDBJ databases">
        <title>Dechlorination kinetics govern the competition between two new strains of the genus Sulfurospirillum.</title>
        <authorList>
            <person name="Buttet G.F."/>
            <person name="Murray A.M."/>
            <person name="Goris T."/>
            <person name="Burion M."/>
            <person name="Lin B."/>
            <person name="Rolle M."/>
            <person name="Maillard J."/>
        </authorList>
    </citation>
    <scope>NUCLEOTIDE SEQUENCE [LARGE SCALE GENOMIC DNA]</scope>
    <source>
        <strain evidence="10">SL2-1</strain>
    </source>
</reference>
<evidence type="ECO:0000256" key="7">
    <source>
        <dbReference type="SAM" id="Phobius"/>
    </source>
</evidence>
<dbReference type="SUPFAM" id="SSF47384">
    <property type="entry name" value="Homodimeric domain of signal transducing histidine kinase"/>
    <property type="match status" value="1"/>
</dbReference>
<keyword evidence="6" id="KW-0902">Two-component regulatory system</keyword>
<evidence type="ECO:0000256" key="2">
    <source>
        <dbReference type="ARBA" id="ARBA00012438"/>
    </source>
</evidence>
<dbReference type="AlphaFoldDB" id="A0A1Y0HPF2"/>
<protein>
    <recommendedName>
        <fullName evidence="2">histidine kinase</fullName>
        <ecNumber evidence="2">2.7.13.3</ecNumber>
    </recommendedName>
</protein>